<reference evidence="3" key="1">
    <citation type="journal article" date="2011" name="Proc. Natl. Acad. Sci. U.S.A.">
        <title>Obligate biotrophy features unraveled by the genomic analysis of rust fungi.</title>
        <authorList>
            <person name="Duplessis S."/>
            <person name="Cuomo C.A."/>
            <person name="Lin Y.-C."/>
            <person name="Aerts A."/>
            <person name="Tisserant E."/>
            <person name="Veneault-Fourrey C."/>
            <person name="Joly D.L."/>
            <person name="Hacquard S."/>
            <person name="Amselem J."/>
            <person name="Cantarel B.L."/>
            <person name="Chiu R."/>
            <person name="Coutinho P.M."/>
            <person name="Feau N."/>
            <person name="Field M."/>
            <person name="Frey P."/>
            <person name="Gelhaye E."/>
            <person name="Goldberg J."/>
            <person name="Grabherr M.G."/>
            <person name="Kodira C.D."/>
            <person name="Kohler A."/>
            <person name="Kuees U."/>
            <person name="Lindquist E.A."/>
            <person name="Lucas S.M."/>
            <person name="Mago R."/>
            <person name="Mauceli E."/>
            <person name="Morin E."/>
            <person name="Murat C."/>
            <person name="Pangilinan J.L."/>
            <person name="Park R."/>
            <person name="Pearson M."/>
            <person name="Quesneville H."/>
            <person name="Rouhier N."/>
            <person name="Sakthikumar S."/>
            <person name="Salamov A.A."/>
            <person name="Schmutz J."/>
            <person name="Selles B."/>
            <person name="Shapiro H."/>
            <person name="Tanguay P."/>
            <person name="Tuskan G.A."/>
            <person name="Henrissat B."/>
            <person name="Van de Peer Y."/>
            <person name="Rouze P."/>
            <person name="Ellis J.G."/>
            <person name="Dodds P.N."/>
            <person name="Schein J.E."/>
            <person name="Zhong S."/>
            <person name="Hamelin R.C."/>
            <person name="Grigoriev I.V."/>
            <person name="Szabo L.J."/>
            <person name="Martin F."/>
        </authorList>
    </citation>
    <scope>NUCLEOTIDE SEQUENCE [LARGE SCALE GENOMIC DNA]</scope>
    <source>
        <strain evidence="3">98AG31 / pathotype 3-4-7</strain>
    </source>
</reference>
<gene>
    <name evidence="2" type="ORF">MELLADRAFT_93982</name>
</gene>
<feature type="region of interest" description="Disordered" evidence="1">
    <location>
        <begin position="1"/>
        <end position="69"/>
    </location>
</feature>
<dbReference type="Proteomes" id="UP000001072">
    <property type="component" value="Unassembled WGS sequence"/>
</dbReference>
<dbReference type="InParanoid" id="F4S5Z6"/>
<proteinExistence type="predicted"/>
<feature type="compositionally biased region" description="Polar residues" evidence="1">
    <location>
        <begin position="16"/>
        <end position="31"/>
    </location>
</feature>
<name>F4S5Z6_MELLP</name>
<dbReference type="AlphaFoldDB" id="F4S5Z6"/>
<dbReference type="KEGG" id="mlr:MELLADRAFT_93982"/>
<dbReference type="RefSeq" id="XP_007416841.1">
    <property type="nucleotide sequence ID" value="XM_007416779.1"/>
</dbReference>
<evidence type="ECO:0000256" key="1">
    <source>
        <dbReference type="SAM" id="MobiDB-lite"/>
    </source>
</evidence>
<evidence type="ECO:0000313" key="3">
    <source>
        <dbReference type="Proteomes" id="UP000001072"/>
    </source>
</evidence>
<accession>F4S5Z6</accession>
<dbReference type="VEuPathDB" id="FungiDB:MELLADRAFT_93982"/>
<protein>
    <submittedName>
        <fullName evidence="2">Uncharacterized protein</fullName>
    </submittedName>
</protein>
<dbReference type="HOGENOM" id="CLU_030194_0_0_1"/>
<organism evidence="3">
    <name type="scientific">Melampsora larici-populina (strain 98AG31 / pathotype 3-4-7)</name>
    <name type="common">Poplar leaf rust fungus</name>
    <dbReference type="NCBI Taxonomy" id="747676"/>
    <lineage>
        <taxon>Eukaryota</taxon>
        <taxon>Fungi</taxon>
        <taxon>Dikarya</taxon>
        <taxon>Basidiomycota</taxon>
        <taxon>Pucciniomycotina</taxon>
        <taxon>Pucciniomycetes</taxon>
        <taxon>Pucciniales</taxon>
        <taxon>Melampsoraceae</taxon>
        <taxon>Melampsora</taxon>
    </lineage>
</organism>
<dbReference type="EMBL" id="GL883153">
    <property type="protein sequence ID" value="EGF99931.1"/>
    <property type="molecule type" value="Genomic_DNA"/>
</dbReference>
<keyword evidence="3" id="KW-1185">Reference proteome</keyword>
<sequence length="379" mass="40985">MSQSGRPDAVTAKIAAQSNRAQPYSLSTPRVNKNAASGASSSATRAEQRSHRGHASMRSGNEANNDAGDISNDQIMAAIARLDAKVEKEVLVLSDKFHQEIDHMSTKCNEDITAMANQIDEDLASMGEKIDNKFVTLSNQVEQVQETVDNLCSRQPAPANGAPGAAAATIGAANTAAPWMYSPELKAAVDAAAYESVALPIIAAYTKLETPNGDFIMHSLFNTVRQKIRNTPGTWATEQLPPVVNGVANVQAAQKYASLIKDAGKHAREKLHNLVLHNIKNNPEATVPCLKKLLHRIARQCGNTADGIDEDVYWAGTSLALRLRIAYLLSATWWQRREAIRIFQSRRAGGGGGNIWARVDLQLHRLSVQGSLYTSASVL</sequence>
<evidence type="ECO:0000313" key="2">
    <source>
        <dbReference type="EMBL" id="EGF99931.1"/>
    </source>
</evidence>
<dbReference type="GeneID" id="18936753"/>